<sequence>MDFTNINDPAGVKALLESLRSSQAWAETVSTTPNPSTALSGSSAVISSSPQHQKHPLIPTPSDSTALQDSGISTPSTSSKPSVAQLLSQLRNSSSRIASDSGPSRHAYALAPAYSPPPSSEPSYAPLSVSVEPLAYEDTAPLPIPKQDVRALTFQQALPLLAQLVETSGFVDAVTTIKQEQEKLERRLWEERAAIQKKHDEKVKVARTKAALVGAGLSKHDADMMSDSFRQELSRFDLQRVLPAWDGLVAKHQGALEALGVPTMFVTSAAADREKQQKVMLVLEGLAGSST</sequence>
<accession>A0ACB8TLA4</accession>
<dbReference type="Proteomes" id="UP000814140">
    <property type="component" value="Unassembled WGS sequence"/>
</dbReference>
<gene>
    <name evidence="1" type="ORF">BV25DRAFT_1791703</name>
</gene>
<dbReference type="EMBL" id="MU277187">
    <property type="protein sequence ID" value="KAI0069185.1"/>
    <property type="molecule type" value="Genomic_DNA"/>
</dbReference>
<reference evidence="1" key="1">
    <citation type="submission" date="2021-03" db="EMBL/GenBank/DDBJ databases">
        <authorList>
            <consortium name="DOE Joint Genome Institute"/>
            <person name="Ahrendt S."/>
            <person name="Looney B.P."/>
            <person name="Miyauchi S."/>
            <person name="Morin E."/>
            <person name="Drula E."/>
            <person name="Courty P.E."/>
            <person name="Chicoki N."/>
            <person name="Fauchery L."/>
            <person name="Kohler A."/>
            <person name="Kuo A."/>
            <person name="Labutti K."/>
            <person name="Pangilinan J."/>
            <person name="Lipzen A."/>
            <person name="Riley R."/>
            <person name="Andreopoulos W."/>
            <person name="He G."/>
            <person name="Johnson J."/>
            <person name="Barry K.W."/>
            <person name="Grigoriev I.V."/>
            <person name="Nagy L."/>
            <person name="Hibbett D."/>
            <person name="Henrissat B."/>
            <person name="Matheny P.B."/>
            <person name="Labbe J."/>
            <person name="Martin F."/>
        </authorList>
    </citation>
    <scope>NUCLEOTIDE SEQUENCE</scope>
    <source>
        <strain evidence="1">HHB10654</strain>
    </source>
</reference>
<proteinExistence type="predicted"/>
<organism evidence="1 2">
    <name type="scientific">Artomyces pyxidatus</name>
    <dbReference type="NCBI Taxonomy" id="48021"/>
    <lineage>
        <taxon>Eukaryota</taxon>
        <taxon>Fungi</taxon>
        <taxon>Dikarya</taxon>
        <taxon>Basidiomycota</taxon>
        <taxon>Agaricomycotina</taxon>
        <taxon>Agaricomycetes</taxon>
        <taxon>Russulales</taxon>
        <taxon>Auriscalpiaceae</taxon>
        <taxon>Artomyces</taxon>
    </lineage>
</organism>
<evidence type="ECO:0000313" key="1">
    <source>
        <dbReference type="EMBL" id="KAI0069185.1"/>
    </source>
</evidence>
<name>A0ACB8TLA4_9AGAM</name>
<comment type="caution">
    <text evidence="1">The sequence shown here is derived from an EMBL/GenBank/DDBJ whole genome shotgun (WGS) entry which is preliminary data.</text>
</comment>
<keyword evidence="2" id="KW-1185">Reference proteome</keyword>
<reference evidence="1" key="2">
    <citation type="journal article" date="2022" name="New Phytol.">
        <title>Evolutionary transition to the ectomycorrhizal habit in the genomes of a hyperdiverse lineage of mushroom-forming fungi.</title>
        <authorList>
            <person name="Looney B."/>
            <person name="Miyauchi S."/>
            <person name="Morin E."/>
            <person name="Drula E."/>
            <person name="Courty P.E."/>
            <person name="Kohler A."/>
            <person name="Kuo A."/>
            <person name="LaButti K."/>
            <person name="Pangilinan J."/>
            <person name="Lipzen A."/>
            <person name="Riley R."/>
            <person name="Andreopoulos W."/>
            <person name="He G."/>
            <person name="Johnson J."/>
            <person name="Nolan M."/>
            <person name="Tritt A."/>
            <person name="Barry K.W."/>
            <person name="Grigoriev I.V."/>
            <person name="Nagy L.G."/>
            <person name="Hibbett D."/>
            <person name="Henrissat B."/>
            <person name="Matheny P.B."/>
            <person name="Labbe J."/>
            <person name="Martin F.M."/>
        </authorList>
    </citation>
    <scope>NUCLEOTIDE SEQUENCE</scope>
    <source>
        <strain evidence="1">HHB10654</strain>
    </source>
</reference>
<evidence type="ECO:0000313" key="2">
    <source>
        <dbReference type="Proteomes" id="UP000814140"/>
    </source>
</evidence>
<protein>
    <submittedName>
        <fullName evidence="1">Uncharacterized protein</fullName>
    </submittedName>
</protein>